<evidence type="ECO:0000256" key="1">
    <source>
        <dbReference type="SAM" id="MobiDB-lite"/>
    </source>
</evidence>
<dbReference type="AlphaFoldDB" id="A0A9Q3BJ56"/>
<evidence type="ECO:0000313" key="2">
    <source>
        <dbReference type="EMBL" id="MBW0465825.1"/>
    </source>
</evidence>
<accession>A0A9Q3BJ56</accession>
<reference evidence="2" key="1">
    <citation type="submission" date="2021-03" db="EMBL/GenBank/DDBJ databases">
        <title>Draft genome sequence of rust myrtle Austropuccinia psidii MF-1, a brazilian biotype.</title>
        <authorList>
            <person name="Quecine M.C."/>
            <person name="Pachon D.M.R."/>
            <person name="Bonatelli M.L."/>
            <person name="Correr F.H."/>
            <person name="Franceschini L.M."/>
            <person name="Leite T.F."/>
            <person name="Margarido G.R.A."/>
            <person name="Almeida C.A."/>
            <person name="Ferrarezi J.A."/>
            <person name="Labate C.A."/>
        </authorList>
    </citation>
    <scope>NUCLEOTIDE SEQUENCE</scope>
    <source>
        <strain evidence="2">MF-1</strain>
    </source>
</reference>
<comment type="caution">
    <text evidence="2">The sequence shown here is derived from an EMBL/GenBank/DDBJ whole genome shotgun (WGS) entry which is preliminary data.</text>
</comment>
<protein>
    <submittedName>
        <fullName evidence="2">Uncharacterized protein</fullName>
    </submittedName>
</protein>
<feature type="region of interest" description="Disordered" evidence="1">
    <location>
        <begin position="92"/>
        <end position="112"/>
    </location>
</feature>
<dbReference type="EMBL" id="AVOT02001138">
    <property type="protein sequence ID" value="MBW0465825.1"/>
    <property type="molecule type" value="Genomic_DNA"/>
</dbReference>
<gene>
    <name evidence="2" type="ORF">O181_005540</name>
</gene>
<evidence type="ECO:0000313" key="3">
    <source>
        <dbReference type="Proteomes" id="UP000765509"/>
    </source>
</evidence>
<organism evidence="2 3">
    <name type="scientific">Austropuccinia psidii MF-1</name>
    <dbReference type="NCBI Taxonomy" id="1389203"/>
    <lineage>
        <taxon>Eukaryota</taxon>
        <taxon>Fungi</taxon>
        <taxon>Dikarya</taxon>
        <taxon>Basidiomycota</taxon>
        <taxon>Pucciniomycotina</taxon>
        <taxon>Pucciniomycetes</taxon>
        <taxon>Pucciniales</taxon>
        <taxon>Sphaerophragmiaceae</taxon>
        <taxon>Austropuccinia</taxon>
    </lineage>
</organism>
<proteinExistence type="predicted"/>
<name>A0A9Q3BJ56_9BASI</name>
<keyword evidence="3" id="KW-1185">Reference proteome</keyword>
<dbReference type="Proteomes" id="UP000765509">
    <property type="component" value="Unassembled WGS sequence"/>
</dbReference>
<sequence length="112" mass="12418">MPLVFKELCTTAPAAIQPGTSTKREFMESYQGRNGSTRSSHNTLDVNCDRLCLKIQSEQQISKVVSTKHVLGLMSHDLRIGSLEYIRNPSHKPSRNGVILNANGVPNRLEAK</sequence>